<comment type="caution">
    <text evidence="2">The sequence shown here is derived from an EMBL/GenBank/DDBJ whole genome shotgun (WGS) entry which is preliminary data.</text>
</comment>
<reference evidence="2 3" key="1">
    <citation type="journal article" date="2016" name="Sci. Rep.">
        <title>Penicillium arizonense, a new, genome sequenced fungal species, reveals a high chemical diversity in secreted metabolites.</title>
        <authorList>
            <person name="Grijseels S."/>
            <person name="Nielsen J.C."/>
            <person name="Randelovic M."/>
            <person name="Nielsen J."/>
            <person name="Nielsen K.F."/>
            <person name="Workman M."/>
            <person name="Frisvad J.C."/>
        </authorList>
    </citation>
    <scope>NUCLEOTIDE SEQUENCE [LARGE SCALE GENOMIC DNA]</scope>
    <source>
        <strain evidence="2 3">CBS 141311</strain>
    </source>
</reference>
<evidence type="ECO:0000313" key="2">
    <source>
        <dbReference type="EMBL" id="OGE48692.1"/>
    </source>
</evidence>
<dbReference type="GeneID" id="34580734"/>
<keyword evidence="3" id="KW-1185">Reference proteome</keyword>
<evidence type="ECO:0000256" key="1">
    <source>
        <dbReference type="SAM" id="MobiDB-lite"/>
    </source>
</evidence>
<dbReference type="OrthoDB" id="5357075at2759"/>
<dbReference type="Proteomes" id="UP000177622">
    <property type="component" value="Unassembled WGS sequence"/>
</dbReference>
<sequence>MAQLHAPNKDELTSPSLAPPISYSITQHYHHSAHKVTPNVPFQASIDVLRHYGLDPSTMTPSQLNLFDHADTEQRERLIQTWQLYSQLSQNTQDHAMHDYVMDDSQDGNPDAEPYMISGYETITTGVAHSLPSNLSNALPDDLPKEPTTGEPYTGSKDPVYQGQQHWWELTNAGPMESHYGAFEQMRRYSGYT</sequence>
<feature type="region of interest" description="Disordered" evidence="1">
    <location>
        <begin position="131"/>
        <end position="158"/>
    </location>
</feature>
<dbReference type="RefSeq" id="XP_022484147.1">
    <property type="nucleotide sequence ID" value="XM_022636000.1"/>
</dbReference>
<proteinExistence type="predicted"/>
<dbReference type="AlphaFoldDB" id="A0A1F5L669"/>
<evidence type="ECO:0000313" key="3">
    <source>
        <dbReference type="Proteomes" id="UP000177622"/>
    </source>
</evidence>
<gene>
    <name evidence="2" type="ORF">PENARI_c026G10158</name>
</gene>
<dbReference type="EMBL" id="LXJU01000026">
    <property type="protein sequence ID" value="OGE48692.1"/>
    <property type="molecule type" value="Genomic_DNA"/>
</dbReference>
<dbReference type="STRING" id="1835702.A0A1F5L669"/>
<protein>
    <submittedName>
        <fullName evidence="2">Uncharacterized protein</fullName>
    </submittedName>
</protein>
<name>A0A1F5L669_PENAI</name>
<organism evidence="2 3">
    <name type="scientific">Penicillium arizonense</name>
    <dbReference type="NCBI Taxonomy" id="1835702"/>
    <lineage>
        <taxon>Eukaryota</taxon>
        <taxon>Fungi</taxon>
        <taxon>Dikarya</taxon>
        <taxon>Ascomycota</taxon>
        <taxon>Pezizomycotina</taxon>
        <taxon>Eurotiomycetes</taxon>
        <taxon>Eurotiomycetidae</taxon>
        <taxon>Eurotiales</taxon>
        <taxon>Aspergillaceae</taxon>
        <taxon>Penicillium</taxon>
    </lineage>
</organism>
<accession>A0A1F5L669</accession>